<feature type="chain" id="PRO_5017216745" evidence="3">
    <location>
        <begin position="31"/>
        <end position="399"/>
    </location>
</feature>
<dbReference type="Proteomes" id="UP000266327">
    <property type="component" value="Unassembled WGS sequence"/>
</dbReference>
<dbReference type="RefSeq" id="WP_119785569.1">
    <property type="nucleotide sequence ID" value="NZ_QYUQ01000002.1"/>
</dbReference>
<organism evidence="5 6">
    <name type="scientific">Noviherbaspirillum sedimenti</name>
    <dbReference type="NCBI Taxonomy" id="2320865"/>
    <lineage>
        <taxon>Bacteria</taxon>
        <taxon>Pseudomonadati</taxon>
        <taxon>Pseudomonadota</taxon>
        <taxon>Betaproteobacteria</taxon>
        <taxon>Burkholderiales</taxon>
        <taxon>Oxalobacteraceae</taxon>
        <taxon>Noviherbaspirillum</taxon>
    </lineage>
</organism>
<evidence type="ECO:0000256" key="1">
    <source>
        <dbReference type="ARBA" id="ARBA00010062"/>
    </source>
</evidence>
<dbReference type="InterPro" id="IPR051010">
    <property type="entry name" value="BCAA_transport"/>
</dbReference>
<dbReference type="PANTHER" id="PTHR30483">
    <property type="entry name" value="LEUCINE-SPECIFIC-BINDING PROTEIN"/>
    <property type="match status" value="1"/>
</dbReference>
<dbReference type="CDD" id="cd19989">
    <property type="entry name" value="PBP1_SBP-like"/>
    <property type="match status" value="1"/>
</dbReference>
<evidence type="ECO:0000313" key="6">
    <source>
        <dbReference type="Proteomes" id="UP000266327"/>
    </source>
</evidence>
<dbReference type="InterPro" id="IPR028082">
    <property type="entry name" value="Peripla_BP_I"/>
</dbReference>
<evidence type="ECO:0000256" key="2">
    <source>
        <dbReference type="ARBA" id="ARBA00022729"/>
    </source>
</evidence>
<name>A0A3A3GMA4_9BURK</name>
<comment type="similarity">
    <text evidence="1">Belongs to the leucine-binding protein family.</text>
</comment>
<sequence length="399" mass="43366">MKSHIQATSYRLAAGVGLATALAFSGNAFGADPEVFKIGGVVSLSGTYGVFGDDMRKGVELAIEQRGGKVLGKPIQVAWEDDETKPQPAVQKTTRLIADGAQMIFGAVSSASSIAIMNIAKQRKIPHLVTMSADDKITLPGASRYTFRTSNTLGMEQRMALAYSKDQKLKRVYGVTADYQATRDSWEWYRKEAEKAGIEIVGADFPPLGNRDFSSIADKIARSNADGIALFMTGSDSITMVKQAGQVGLGKTRKIFGPVIADETMAAGVGPTSVGVNSGVRYHFTVDNAANKKFVEAYRKKYNEFPSSAAGEAFDGMAWWLDVVEKTGSWDREKWVEAFAGSVRENSLEGRKEMNACDHQARQDGLWGEVVAGKAPQPAYVMKIAKLYPPKEIFEDCKQ</sequence>
<evidence type="ECO:0000259" key="4">
    <source>
        <dbReference type="Pfam" id="PF13458"/>
    </source>
</evidence>
<dbReference type="PANTHER" id="PTHR30483:SF37">
    <property type="entry name" value="ABC TRANSPORTER SUBSTRATE-BINDING PROTEIN"/>
    <property type="match status" value="1"/>
</dbReference>
<dbReference type="InterPro" id="IPR028081">
    <property type="entry name" value="Leu-bd"/>
</dbReference>
<proteinExistence type="inferred from homology"/>
<dbReference type="Gene3D" id="3.40.50.2300">
    <property type="match status" value="2"/>
</dbReference>
<evidence type="ECO:0000256" key="3">
    <source>
        <dbReference type="SAM" id="SignalP"/>
    </source>
</evidence>
<gene>
    <name evidence="5" type="ORF">D3878_11405</name>
</gene>
<dbReference type="OrthoDB" id="8766630at2"/>
<keyword evidence="2 3" id="KW-0732">Signal</keyword>
<feature type="signal peptide" evidence="3">
    <location>
        <begin position="1"/>
        <end position="30"/>
    </location>
</feature>
<keyword evidence="6" id="KW-1185">Reference proteome</keyword>
<dbReference type="SUPFAM" id="SSF53822">
    <property type="entry name" value="Periplasmic binding protein-like I"/>
    <property type="match status" value="1"/>
</dbReference>
<accession>A0A3A3GMA4</accession>
<comment type="caution">
    <text evidence="5">The sequence shown here is derived from an EMBL/GenBank/DDBJ whole genome shotgun (WGS) entry which is preliminary data.</text>
</comment>
<dbReference type="AlphaFoldDB" id="A0A3A3GMA4"/>
<dbReference type="EMBL" id="QYUQ01000002">
    <property type="protein sequence ID" value="RJG02110.1"/>
    <property type="molecule type" value="Genomic_DNA"/>
</dbReference>
<reference evidence="6" key="1">
    <citation type="submission" date="2018-09" db="EMBL/GenBank/DDBJ databases">
        <authorList>
            <person name="Zhu H."/>
        </authorList>
    </citation>
    <scope>NUCLEOTIDE SEQUENCE [LARGE SCALE GENOMIC DNA]</scope>
    <source>
        <strain evidence="6">K1S02-23</strain>
    </source>
</reference>
<feature type="domain" description="Leucine-binding protein" evidence="4">
    <location>
        <begin position="37"/>
        <end position="371"/>
    </location>
</feature>
<protein>
    <submittedName>
        <fullName evidence="5">Amino acid ABC transporter substrate-binding protein</fullName>
    </submittedName>
</protein>
<evidence type="ECO:0000313" key="5">
    <source>
        <dbReference type="EMBL" id="RJG02110.1"/>
    </source>
</evidence>
<dbReference type="Pfam" id="PF13458">
    <property type="entry name" value="Peripla_BP_6"/>
    <property type="match status" value="1"/>
</dbReference>